<keyword evidence="8 15" id="KW-0456">Lyase</keyword>
<dbReference type="Gene3D" id="3.20.20.70">
    <property type="entry name" value="Aldolase class I"/>
    <property type="match status" value="1"/>
</dbReference>
<comment type="subunit">
    <text evidence="3">Heterodimer of HisH and HisF.</text>
</comment>
<dbReference type="NCBIfam" id="TIGR00735">
    <property type="entry name" value="hisF"/>
    <property type="match status" value="1"/>
</dbReference>
<evidence type="ECO:0000256" key="12">
    <source>
        <dbReference type="ARBA" id="ARBA00032401"/>
    </source>
</evidence>
<evidence type="ECO:0000256" key="4">
    <source>
        <dbReference type="ARBA" id="ARBA00012809"/>
    </source>
</evidence>
<dbReference type="InterPro" id="IPR011060">
    <property type="entry name" value="RibuloseP-bd_barrel"/>
</dbReference>
<evidence type="ECO:0000256" key="13">
    <source>
        <dbReference type="ARBA" id="ARBA00047838"/>
    </source>
</evidence>
<dbReference type="PANTHER" id="PTHR21235">
    <property type="entry name" value="IMIDAZOLE GLYCEROL PHOSPHATE SYNTHASE SUBUNIT HISF/H IGP SYNTHASE SUBUNIT HISF/H"/>
    <property type="match status" value="1"/>
</dbReference>
<dbReference type="CDD" id="cd04731">
    <property type="entry name" value="HisF"/>
    <property type="match status" value="1"/>
</dbReference>
<comment type="function">
    <text evidence="9">IGPS catalyzes the conversion of PRFAR and glutamine to IGP, AICAR and glutamate. The HisF subunit catalyzes the cyclization activity that produces IGP and AICAR from PRFAR using the ammonia provided by the HisH subunit.</text>
</comment>
<proteinExistence type="inferred from homology"/>
<dbReference type="EC" id="4.3.2.10" evidence="4"/>
<keyword evidence="7 14" id="KW-0368">Histidine biosynthesis</keyword>
<dbReference type="InterPro" id="IPR013785">
    <property type="entry name" value="Aldolase_TIM"/>
</dbReference>
<keyword evidence="16" id="KW-1185">Reference proteome</keyword>
<name>A0ABU4FZX1_9BACL</name>
<evidence type="ECO:0000256" key="2">
    <source>
        <dbReference type="ARBA" id="ARBA00009667"/>
    </source>
</evidence>
<dbReference type="GO" id="GO:0016829">
    <property type="term" value="F:lyase activity"/>
    <property type="evidence" value="ECO:0007669"/>
    <property type="project" value="UniProtKB-KW"/>
</dbReference>
<evidence type="ECO:0000256" key="6">
    <source>
        <dbReference type="ARBA" id="ARBA00022605"/>
    </source>
</evidence>
<evidence type="ECO:0000256" key="3">
    <source>
        <dbReference type="ARBA" id="ARBA00011152"/>
    </source>
</evidence>
<keyword evidence="6 14" id="KW-0028">Amino-acid biosynthesis</keyword>
<organism evidence="15 16">
    <name type="scientific">Sporosarcina aquimarina</name>
    <dbReference type="NCBI Taxonomy" id="114975"/>
    <lineage>
        <taxon>Bacteria</taxon>
        <taxon>Bacillati</taxon>
        <taxon>Bacillota</taxon>
        <taxon>Bacilli</taxon>
        <taxon>Bacillales</taxon>
        <taxon>Caryophanaceae</taxon>
        <taxon>Sporosarcina</taxon>
    </lineage>
</organism>
<comment type="catalytic activity">
    <reaction evidence="13">
        <text>5-[(5-phospho-1-deoxy-D-ribulos-1-ylimino)methylamino]-1-(5-phospho-beta-D-ribosyl)imidazole-4-carboxamide + L-glutamine = D-erythro-1-(imidazol-4-yl)glycerol 3-phosphate + 5-amino-1-(5-phospho-beta-D-ribosyl)imidazole-4-carboxamide + L-glutamate + H(+)</text>
        <dbReference type="Rhea" id="RHEA:24793"/>
        <dbReference type="ChEBI" id="CHEBI:15378"/>
        <dbReference type="ChEBI" id="CHEBI:29985"/>
        <dbReference type="ChEBI" id="CHEBI:58278"/>
        <dbReference type="ChEBI" id="CHEBI:58359"/>
        <dbReference type="ChEBI" id="CHEBI:58475"/>
        <dbReference type="ChEBI" id="CHEBI:58525"/>
        <dbReference type="EC" id="4.3.2.10"/>
    </reaction>
</comment>
<evidence type="ECO:0000256" key="11">
    <source>
        <dbReference type="ARBA" id="ARBA00031409"/>
    </source>
</evidence>
<evidence type="ECO:0000256" key="1">
    <source>
        <dbReference type="ARBA" id="ARBA00005091"/>
    </source>
</evidence>
<reference evidence="15 16" key="1">
    <citation type="submission" date="2023-06" db="EMBL/GenBank/DDBJ databases">
        <title>Sporosarcina sp. nov., isolated from Korean traditional fermented seafood 'Jeotgal'.</title>
        <authorList>
            <person name="Yang A.-I."/>
            <person name="Shin N.-R."/>
        </authorList>
    </citation>
    <scope>NUCLEOTIDE SEQUENCE [LARGE SCALE GENOMIC DNA]</scope>
    <source>
        <strain evidence="15 16">KCTC3840</strain>
    </source>
</reference>
<evidence type="ECO:0000256" key="14">
    <source>
        <dbReference type="RuleBase" id="RU003657"/>
    </source>
</evidence>
<dbReference type="Pfam" id="PF00977">
    <property type="entry name" value="His_biosynth"/>
    <property type="match status" value="1"/>
</dbReference>
<protein>
    <recommendedName>
        <fullName evidence="5">Imidazole glycerol phosphate synthase subunit HisF</fullName>
        <ecNumber evidence="4">4.3.2.10</ecNumber>
    </recommendedName>
    <alternativeName>
        <fullName evidence="10">IGP synthase cyclase subunit</fullName>
    </alternativeName>
    <alternativeName>
        <fullName evidence="11">IGP synthase subunit HisF</fullName>
    </alternativeName>
    <alternativeName>
        <fullName evidence="12">ImGP synthase subunit HisF</fullName>
    </alternativeName>
</protein>
<evidence type="ECO:0000256" key="7">
    <source>
        <dbReference type="ARBA" id="ARBA00023102"/>
    </source>
</evidence>
<evidence type="ECO:0000256" key="8">
    <source>
        <dbReference type="ARBA" id="ARBA00023239"/>
    </source>
</evidence>
<dbReference type="InterPro" id="IPR050064">
    <property type="entry name" value="IGPS_HisA/HisF"/>
</dbReference>
<comment type="similarity">
    <text evidence="2 14">Belongs to the HisA/HisF family.</text>
</comment>
<dbReference type="RefSeq" id="WP_317935823.1">
    <property type="nucleotide sequence ID" value="NZ_JAUBDH010000005.1"/>
</dbReference>
<comment type="pathway">
    <text evidence="1">Amino-acid biosynthesis; L-histidine biosynthesis; L-histidine from 5-phospho-alpha-D-ribose 1-diphosphate: step 5/9.</text>
</comment>
<evidence type="ECO:0000256" key="5">
    <source>
        <dbReference type="ARBA" id="ARBA00016318"/>
    </source>
</evidence>
<evidence type="ECO:0000313" key="15">
    <source>
        <dbReference type="EMBL" id="MDW0110270.1"/>
    </source>
</evidence>
<comment type="caution">
    <text evidence="15">The sequence shown here is derived from an EMBL/GenBank/DDBJ whole genome shotgun (WGS) entry which is preliminary data.</text>
</comment>
<dbReference type="SUPFAM" id="SSF51366">
    <property type="entry name" value="Ribulose-phoshate binding barrel"/>
    <property type="match status" value="1"/>
</dbReference>
<dbReference type="Proteomes" id="UP001280629">
    <property type="component" value="Unassembled WGS sequence"/>
</dbReference>
<evidence type="ECO:0000313" key="16">
    <source>
        <dbReference type="Proteomes" id="UP001280629"/>
    </source>
</evidence>
<dbReference type="InterPro" id="IPR006062">
    <property type="entry name" value="His_biosynth"/>
</dbReference>
<gene>
    <name evidence="15" type="primary">hisF</name>
    <name evidence="15" type="ORF">QT716_09510</name>
</gene>
<evidence type="ECO:0000256" key="10">
    <source>
        <dbReference type="ARBA" id="ARBA00030264"/>
    </source>
</evidence>
<dbReference type="PANTHER" id="PTHR21235:SF2">
    <property type="entry name" value="IMIDAZOLE GLYCEROL PHOSPHATE SYNTHASE HISHF"/>
    <property type="match status" value="1"/>
</dbReference>
<evidence type="ECO:0000256" key="9">
    <source>
        <dbReference type="ARBA" id="ARBA00025475"/>
    </source>
</evidence>
<accession>A0ABU4FZX1</accession>
<dbReference type="InterPro" id="IPR004651">
    <property type="entry name" value="HisF"/>
</dbReference>
<sequence>MTNKKIIACLDIDNRRVVKGKKFQDVKELADPLELAKKYEAEGADELVFYDISASVQQRGMFLDLIRQIAEDIEIPFIVGGGIQSLSDVELAIEAGADKVSINSGALKNPNLIEEASERYGASRIILSMDVSGTAREKWTVFAKAGLEDTGMDAIEWAKKGEQLGAGEIVLNCIDEDGMRNGYNLELTQAVSDAVAIPVVASGGAGSADDIREVFEKTGAQAALVASVLHFGLVSIPDLKQAVRSVSNEQ</sequence>
<dbReference type="EMBL" id="JAUBDH010000005">
    <property type="protein sequence ID" value="MDW0110270.1"/>
    <property type="molecule type" value="Genomic_DNA"/>
</dbReference>